<protein>
    <submittedName>
        <fullName evidence="1">Uncharacterized protein</fullName>
    </submittedName>
</protein>
<evidence type="ECO:0000313" key="2">
    <source>
        <dbReference type="Proteomes" id="UP000013024"/>
    </source>
</evidence>
<reference evidence="1 2" key="1">
    <citation type="submission" date="2013-02" db="EMBL/GenBank/DDBJ databases">
        <title>The Genome Sequence of Acinetobacter calcoaceticus CIP 81.8.</title>
        <authorList>
            <consortium name="The Broad Institute Genome Sequencing Platform"/>
            <consortium name="The Broad Institute Genome Sequencing Center for Infectious Disease"/>
            <person name="Cerqueira G."/>
            <person name="Feldgarden M."/>
            <person name="Courvalin P."/>
            <person name="Perichon B."/>
            <person name="Grillot-Courvalin C."/>
            <person name="Clermont D."/>
            <person name="Rocha E."/>
            <person name="Yoon E.-J."/>
            <person name="Nemec A."/>
            <person name="Walker B."/>
            <person name="Young S.K."/>
            <person name="Zeng Q."/>
            <person name="Gargeya S."/>
            <person name="Fitzgerald M."/>
            <person name="Haas B."/>
            <person name="Abouelleil A."/>
            <person name="Alvarado L."/>
            <person name="Arachchi H.M."/>
            <person name="Berlin A.M."/>
            <person name="Chapman S.B."/>
            <person name="Dewar J."/>
            <person name="Goldberg J."/>
            <person name="Griggs A."/>
            <person name="Gujja S."/>
            <person name="Hansen M."/>
            <person name="Howarth C."/>
            <person name="Imamovic A."/>
            <person name="Larimer J."/>
            <person name="McCowan C."/>
            <person name="Murphy C."/>
            <person name="Neiman D."/>
            <person name="Pearson M."/>
            <person name="Priest M."/>
            <person name="Roberts A."/>
            <person name="Saif S."/>
            <person name="Shea T."/>
            <person name="Sisk P."/>
            <person name="Sykes S."/>
            <person name="Wortman J."/>
            <person name="Nusbaum C."/>
            <person name="Birren B."/>
        </authorList>
    </citation>
    <scope>NUCLEOTIDE SEQUENCE [LARGE SCALE GENOMIC DNA]</scope>
    <source>
        <strain evidence="1 2">CIP 81.8</strain>
    </source>
</reference>
<accession>A0ABP2UEM9</accession>
<sequence>MTIRIDLVQGRTSYHDRYDRNPDLLFISLQTYEDILHDPNTDLSKNFNNFYGCEVITVNSLNIDYIFFEKTDLDAALEKYISQRTQLITIPKHLPSHSTSAPTNSKLRSIEDDFTLENLQIEEKIIVAYRQSQESKKLDF</sequence>
<dbReference type="RefSeq" id="WP_005046942.1">
    <property type="nucleotide sequence ID" value="NZ_KB849780.1"/>
</dbReference>
<dbReference type="EMBL" id="APQI01000004">
    <property type="protein sequence ID" value="ENV98830.1"/>
    <property type="molecule type" value="Genomic_DNA"/>
</dbReference>
<proteinExistence type="predicted"/>
<comment type="caution">
    <text evidence="1">The sequence shown here is derived from an EMBL/GenBank/DDBJ whole genome shotgun (WGS) entry which is preliminary data.</text>
</comment>
<evidence type="ECO:0000313" key="1">
    <source>
        <dbReference type="EMBL" id="ENV98830.1"/>
    </source>
</evidence>
<dbReference type="GeneID" id="92919707"/>
<organism evidence="1 2">
    <name type="scientific">Acinetobacter calcoaceticus DSM 30006 = CIP 81.8</name>
    <dbReference type="NCBI Taxonomy" id="981331"/>
    <lineage>
        <taxon>Bacteria</taxon>
        <taxon>Pseudomonadati</taxon>
        <taxon>Pseudomonadota</taxon>
        <taxon>Gammaproteobacteria</taxon>
        <taxon>Moraxellales</taxon>
        <taxon>Moraxellaceae</taxon>
        <taxon>Acinetobacter</taxon>
        <taxon>Acinetobacter calcoaceticus/baumannii complex</taxon>
    </lineage>
</organism>
<gene>
    <name evidence="1" type="ORF">F936_01913</name>
</gene>
<keyword evidence="2" id="KW-1185">Reference proteome</keyword>
<name>A0ABP2UEM9_ACICA</name>
<dbReference type="Proteomes" id="UP000013024">
    <property type="component" value="Unassembled WGS sequence"/>
</dbReference>